<keyword evidence="4" id="KW-0067">ATP-binding</keyword>
<keyword evidence="3" id="KW-0547">Nucleotide-binding</keyword>
<dbReference type="PROSITE" id="PS50059">
    <property type="entry name" value="FKBP_PPIASE"/>
    <property type="match status" value="1"/>
</dbReference>
<sequence>MARAALAGLATGVLADQLRRHWVSGTARYTRCEASDRRFELVSKEKYLESKKAASTTYFQVPGGMRCCDLKIGSGEEVAEKGWLVCIHFEGKWLNGKVIESSYNAGPSPLCVEAGNSPEFPALGEGVLGMRSGGRRELIIPPSMNRAGVEEVMIYVVEVASVAQPASEGTVHQHERPPQHANEDMFSSVPCPQHGKDQSRGMASFHRAPKSNLIGAVSRVRNNLAMSTHRFFQDRGFLYVHTPIITTADCEGAGEMFRISAEKGEEAVESKAATDGAEFFGRAAYLTVSGQLAVENFCCGLGDVYTFGPTFRAENSSTTRHLAEFWMIEPEMAFANLEDDMDCAEAFIRFCVSNVLESCKSDVDFFNLRVDKEIQERLELIASKPFARMSYTEAVEAAGRLGSVPTVAVLQKHIKAGDVKFEFEVEWGKELQTEHEKFLTDEVCKGPCIVYNYPKDCKAFYMRLNEDGKTVAAMDLLCPGIGELVGGSQREERIEVLDDRIAEWKPKSGQEKLQRRCKRPNASSSPSSPPHECMRAVDIRPWCELLVVLLCLNVFRGVTAGLSDSCTGRCDVLQPGADCQCISWCRQMGDCCSDYDSCHSARASALETTVQWPSREREETTPATSAPATTWAPATTQAPATTRAPATTTEEETFLHYMPDTTVTTLTITSTLPPTTTPTTLTSTTITTITSTSVTTVTTTTVTTTTVTVSSVTETTTATRTTVTATRTATSTSITTTTVTTLTTTMTATSTSHTRSTTATSTSKTRSVTVTSTSETRSVTATSTTYTGSVTVTSTSATRSVTATSTSDTRSRTTTTMTRSITETATTSTISTTTLSTTLSTTTLSTTFSTTTFSTTTLSTTKVASSIGAGATTPKTVKPAAKPSSQVASFANLVVSGENCQMGLEETKVEVEVGGTTRSALLSLPSAVFAGKLPLWLVFHGTDGQATDFLRYSGLDDFSRTNHVALVVPQALPNSDFYGQSQFNVGLHSQREDRQGVHDVELTRAVLEQVMRLPCIDVQRIHCTGYSNGARFCIRLASELPGLIASVAPISGLRYPSPNNASRAIPILAFHGDADPVNPWGGHGLGYWQSSVPASLQRWARFNRCSLAEWPPSFREHQGFAVASYEGCQDDATVKLIRLHGAGHQWLKTGSTS</sequence>
<dbReference type="Proteomes" id="UP000601435">
    <property type="component" value="Unassembled WGS sequence"/>
</dbReference>
<evidence type="ECO:0000256" key="9">
    <source>
        <dbReference type="SAM" id="MobiDB-lite"/>
    </source>
</evidence>
<dbReference type="EC" id="5.2.1.8" evidence="8"/>
<dbReference type="GO" id="GO:0004816">
    <property type="term" value="F:asparagine-tRNA ligase activity"/>
    <property type="evidence" value="ECO:0007669"/>
    <property type="project" value="InterPro"/>
</dbReference>
<evidence type="ECO:0000313" key="13">
    <source>
        <dbReference type="EMBL" id="CAE7268543.1"/>
    </source>
</evidence>
<evidence type="ECO:0000256" key="2">
    <source>
        <dbReference type="ARBA" id="ARBA00022598"/>
    </source>
</evidence>
<evidence type="ECO:0000256" key="4">
    <source>
        <dbReference type="ARBA" id="ARBA00022840"/>
    </source>
</evidence>
<feature type="compositionally biased region" description="Low complexity" evidence="9">
    <location>
        <begin position="621"/>
        <end position="648"/>
    </location>
</feature>
<keyword evidence="7" id="KW-1015">Disulfide bond</keyword>
<dbReference type="InterPro" id="IPR046357">
    <property type="entry name" value="PPIase_dom_sf"/>
</dbReference>
<feature type="domain" description="SMB" evidence="12">
    <location>
        <begin position="562"/>
        <end position="604"/>
    </location>
</feature>
<dbReference type="GO" id="GO:0006421">
    <property type="term" value="P:asparaginyl-tRNA aminoacylation"/>
    <property type="evidence" value="ECO:0007669"/>
    <property type="project" value="InterPro"/>
</dbReference>
<evidence type="ECO:0000256" key="8">
    <source>
        <dbReference type="PROSITE-ProRule" id="PRU00277"/>
    </source>
</evidence>
<comment type="caution">
    <text evidence="13">The sequence shown here is derived from an EMBL/GenBank/DDBJ whole genome shotgun (WGS) entry which is preliminary data.</text>
</comment>
<dbReference type="PROSITE" id="PS50958">
    <property type="entry name" value="SMB_2"/>
    <property type="match status" value="1"/>
</dbReference>
<dbReference type="InterPro" id="IPR001179">
    <property type="entry name" value="PPIase_FKBP_dom"/>
</dbReference>
<feature type="region of interest" description="Disordered" evidence="9">
    <location>
        <begin position="166"/>
        <end position="202"/>
    </location>
</feature>
<dbReference type="Gene3D" id="3.30.930.10">
    <property type="entry name" value="Bira Bifunctional Protein, Domain 2"/>
    <property type="match status" value="1"/>
</dbReference>
<dbReference type="InterPro" id="IPR004364">
    <property type="entry name" value="Aa-tRNA-synt_II"/>
</dbReference>
<dbReference type="InterPro" id="IPR045864">
    <property type="entry name" value="aa-tRNA-synth_II/BPL/LPL"/>
</dbReference>
<proteinExistence type="inferred from homology"/>
<keyword evidence="14" id="KW-1185">Reference proteome</keyword>
<evidence type="ECO:0000256" key="7">
    <source>
        <dbReference type="ARBA" id="ARBA00023157"/>
    </source>
</evidence>
<evidence type="ECO:0000256" key="5">
    <source>
        <dbReference type="ARBA" id="ARBA00022917"/>
    </source>
</evidence>
<dbReference type="Pfam" id="PF00254">
    <property type="entry name" value="FKBP_C"/>
    <property type="match status" value="1"/>
</dbReference>
<feature type="domain" description="Aminoacyl-transfer RNA synthetases class-II family profile" evidence="11">
    <location>
        <begin position="219"/>
        <end position="539"/>
    </location>
</feature>
<comment type="catalytic activity">
    <reaction evidence="8">
        <text>[protein]-peptidylproline (omega=180) = [protein]-peptidylproline (omega=0)</text>
        <dbReference type="Rhea" id="RHEA:16237"/>
        <dbReference type="Rhea" id="RHEA-COMP:10747"/>
        <dbReference type="Rhea" id="RHEA-COMP:10748"/>
        <dbReference type="ChEBI" id="CHEBI:83833"/>
        <dbReference type="ChEBI" id="CHEBI:83834"/>
        <dbReference type="EC" id="5.2.1.8"/>
    </reaction>
</comment>
<feature type="region of interest" description="Disordered" evidence="9">
    <location>
        <begin position="746"/>
        <end position="773"/>
    </location>
</feature>
<organism evidence="13 14">
    <name type="scientific">Symbiodinium necroappetens</name>
    <dbReference type="NCBI Taxonomy" id="1628268"/>
    <lineage>
        <taxon>Eukaryota</taxon>
        <taxon>Sar</taxon>
        <taxon>Alveolata</taxon>
        <taxon>Dinophyceae</taxon>
        <taxon>Suessiales</taxon>
        <taxon>Symbiodiniaceae</taxon>
        <taxon>Symbiodinium</taxon>
    </lineage>
</organism>
<dbReference type="SUPFAM" id="SSF53474">
    <property type="entry name" value="alpha/beta-Hydrolases"/>
    <property type="match status" value="1"/>
</dbReference>
<dbReference type="Gene3D" id="3.10.50.40">
    <property type="match status" value="1"/>
</dbReference>
<dbReference type="PANTHER" id="PTHR22594:SF34">
    <property type="entry name" value="ASPARAGINE--TRNA LIGASE, MITOCHONDRIAL-RELATED"/>
    <property type="match status" value="1"/>
</dbReference>
<dbReference type="PANTHER" id="PTHR22594">
    <property type="entry name" value="ASPARTYL/LYSYL-TRNA SYNTHETASE"/>
    <property type="match status" value="1"/>
</dbReference>
<dbReference type="EMBL" id="CAJNJA010011244">
    <property type="protein sequence ID" value="CAE7268543.1"/>
    <property type="molecule type" value="Genomic_DNA"/>
</dbReference>
<keyword evidence="2" id="KW-0436">Ligase</keyword>
<evidence type="ECO:0000259" key="12">
    <source>
        <dbReference type="PROSITE" id="PS50958"/>
    </source>
</evidence>
<dbReference type="NCBIfam" id="TIGR00457">
    <property type="entry name" value="asnS"/>
    <property type="match status" value="1"/>
</dbReference>
<gene>
    <name evidence="13" type="primary">asnS</name>
    <name evidence="13" type="ORF">SNEC2469_LOCUS6384</name>
</gene>
<keyword evidence="5" id="KW-0648">Protein biosynthesis</keyword>
<feature type="region of interest" description="Disordered" evidence="9">
    <location>
        <begin position="609"/>
        <end position="648"/>
    </location>
</feature>
<evidence type="ECO:0000256" key="3">
    <source>
        <dbReference type="ARBA" id="ARBA00022741"/>
    </source>
</evidence>
<dbReference type="SUPFAM" id="SSF55681">
    <property type="entry name" value="Class II aaRS and biotin synthetases"/>
    <property type="match status" value="1"/>
</dbReference>
<dbReference type="Pfam" id="PF00152">
    <property type="entry name" value="tRNA-synt_2"/>
    <property type="match status" value="1"/>
</dbReference>
<dbReference type="AlphaFoldDB" id="A0A812MJX0"/>
<evidence type="ECO:0000259" key="10">
    <source>
        <dbReference type="PROSITE" id="PS50059"/>
    </source>
</evidence>
<dbReference type="SUPFAM" id="SSF54534">
    <property type="entry name" value="FKBP-like"/>
    <property type="match status" value="1"/>
</dbReference>
<protein>
    <recommendedName>
        <fullName evidence="8">peptidylprolyl isomerase</fullName>
        <ecNumber evidence="8">5.2.1.8</ecNumber>
    </recommendedName>
</protein>
<comment type="similarity">
    <text evidence="1">Belongs to the class-II aminoacyl-tRNA synthetase family.</text>
</comment>
<dbReference type="InterPro" id="IPR001212">
    <property type="entry name" value="Somatomedin_B_dom"/>
</dbReference>
<dbReference type="InterPro" id="IPR004522">
    <property type="entry name" value="Asn-tRNA-ligase"/>
</dbReference>
<dbReference type="Gene3D" id="3.40.50.1820">
    <property type="entry name" value="alpha/beta hydrolase"/>
    <property type="match status" value="1"/>
</dbReference>
<dbReference type="InterPro" id="IPR006195">
    <property type="entry name" value="aa-tRNA-synth_II"/>
</dbReference>
<dbReference type="GO" id="GO:0003755">
    <property type="term" value="F:peptidyl-prolyl cis-trans isomerase activity"/>
    <property type="evidence" value="ECO:0007669"/>
    <property type="project" value="UniProtKB-KW"/>
</dbReference>
<dbReference type="OrthoDB" id="443914at2759"/>
<evidence type="ECO:0000256" key="6">
    <source>
        <dbReference type="ARBA" id="ARBA00023146"/>
    </source>
</evidence>
<dbReference type="GO" id="GO:0005739">
    <property type="term" value="C:mitochondrion"/>
    <property type="evidence" value="ECO:0007669"/>
    <property type="project" value="TreeGrafter"/>
</dbReference>
<evidence type="ECO:0000259" key="11">
    <source>
        <dbReference type="PROSITE" id="PS50862"/>
    </source>
</evidence>
<evidence type="ECO:0000313" key="14">
    <source>
        <dbReference type="Proteomes" id="UP000601435"/>
    </source>
</evidence>
<keyword evidence="8" id="KW-0413">Isomerase</keyword>
<keyword evidence="6" id="KW-0030">Aminoacyl-tRNA synthetase</keyword>
<evidence type="ECO:0000256" key="1">
    <source>
        <dbReference type="ARBA" id="ARBA00008226"/>
    </source>
</evidence>
<keyword evidence="8" id="KW-0697">Rotamase</keyword>
<accession>A0A812MJX0</accession>
<feature type="compositionally biased region" description="Basic and acidic residues" evidence="9">
    <location>
        <begin position="171"/>
        <end position="183"/>
    </location>
</feature>
<reference evidence="13" key="1">
    <citation type="submission" date="2021-02" db="EMBL/GenBank/DDBJ databases">
        <authorList>
            <person name="Dougan E. K."/>
            <person name="Rhodes N."/>
            <person name="Thang M."/>
            <person name="Chan C."/>
        </authorList>
    </citation>
    <scope>NUCLEOTIDE SEQUENCE</scope>
</reference>
<dbReference type="PROSITE" id="PS50862">
    <property type="entry name" value="AA_TRNA_LIGASE_II"/>
    <property type="match status" value="1"/>
</dbReference>
<feature type="region of interest" description="Disordered" evidence="9">
    <location>
        <begin position="508"/>
        <end position="531"/>
    </location>
</feature>
<dbReference type="InterPro" id="IPR029058">
    <property type="entry name" value="AB_hydrolase_fold"/>
</dbReference>
<name>A0A812MJX0_9DINO</name>
<feature type="domain" description="PPIase FKBP-type" evidence="10">
    <location>
        <begin position="82"/>
        <end position="144"/>
    </location>
</feature>
<dbReference type="GO" id="GO:0005524">
    <property type="term" value="F:ATP binding"/>
    <property type="evidence" value="ECO:0007669"/>
    <property type="project" value="UniProtKB-KW"/>
</dbReference>